<dbReference type="Proteomes" id="UP000243201">
    <property type="component" value="Unassembled WGS sequence"/>
</dbReference>
<name>A0ABX4UR93_9ACTO</name>
<keyword evidence="2" id="KW-1185">Reference proteome</keyword>
<accession>A0ABX4UR93</accession>
<evidence type="ECO:0000313" key="1">
    <source>
        <dbReference type="EMBL" id="PMB89298.1"/>
    </source>
</evidence>
<reference evidence="1 2" key="1">
    <citation type="submission" date="2017-09" db="EMBL/GenBank/DDBJ databases">
        <title>Bacterial strain isolated from the female urinary microbiota.</title>
        <authorList>
            <person name="Thomas-White K."/>
            <person name="Kumar N."/>
            <person name="Forster S."/>
            <person name="Putonti C."/>
            <person name="Lawley T."/>
            <person name="Wolfe A.J."/>
        </authorList>
    </citation>
    <scope>NUCLEOTIDE SEQUENCE [LARGE SCALE GENOMIC DNA]</scope>
    <source>
        <strain evidence="1 2">UMB0744</strain>
    </source>
</reference>
<sequence length="111" mass="12221">MLADFSLQAGLMGYNATALARKFQVEERTARRWLAGKAAPPLPIQSEIDSLYQEFLDAVADATDVMDENGGLLKFTIDATSPGAAHRVALMRAIYLEFGLADLDVEIRFKE</sequence>
<dbReference type="RefSeq" id="WP_102184344.1">
    <property type="nucleotide sequence ID" value="NZ_PNGC01000002.1"/>
</dbReference>
<comment type="caution">
    <text evidence="1">The sequence shown here is derived from an EMBL/GenBank/DDBJ whole genome shotgun (WGS) entry which is preliminary data.</text>
</comment>
<evidence type="ECO:0000313" key="2">
    <source>
        <dbReference type="Proteomes" id="UP000243201"/>
    </source>
</evidence>
<proteinExistence type="predicted"/>
<organism evidence="1 2">
    <name type="scientific">Varibaculum cambriense</name>
    <dbReference type="NCBI Taxonomy" id="184870"/>
    <lineage>
        <taxon>Bacteria</taxon>
        <taxon>Bacillati</taxon>
        <taxon>Actinomycetota</taxon>
        <taxon>Actinomycetes</taxon>
        <taxon>Actinomycetales</taxon>
        <taxon>Actinomycetaceae</taxon>
        <taxon>Varibaculum</taxon>
    </lineage>
</organism>
<gene>
    <name evidence="1" type="ORF">CJ240_05895</name>
</gene>
<protein>
    <submittedName>
        <fullName evidence="1">Uncharacterized protein</fullName>
    </submittedName>
</protein>
<dbReference type="EMBL" id="PNGC01000002">
    <property type="protein sequence ID" value="PMB89298.1"/>
    <property type="molecule type" value="Genomic_DNA"/>
</dbReference>